<dbReference type="InterPro" id="IPR003838">
    <property type="entry name" value="ABC3_permease_C"/>
</dbReference>
<feature type="transmembrane region" description="Helical" evidence="6">
    <location>
        <begin position="21"/>
        <end position="42"/>
    </location>
</feature>
<feature type="domain" description="MacB-like periplasmic core" evidence="8">
    <location>
        <begin position="20"/>
        <end position="240"/>
    </location>
</feature>
<dbReference type="Pfam" id="PF12704">
    <property type="entry name" value="MacB_PCD"/>
    <property type="match status" value="1"/>
</dbReference>
<organism evidence="9 10">
    <name type="scientific">Mucilaginibacter pallidiroseus</name>
    <dbReference type="NCBI Taxonomy" id="2599295"/>
    <lineage>
        <taxon>Bacteria</taxon>
        <taxon>Pseudomonadati</taxon>
        <taxon>Bacteroidota</taxon>
        <taxon>Sphingobacteriia</taxon>
        <taxon>Sphingobacteriales</taxon>
        <taxon>Sphingobacteriaceae</taxon>
        <taxon>Mucilaginibacter</taxon>
    </lineage>
</organism>
<comment type="subcellular location">
    <subcellularLocation>
        <location evidence="1">Cell membrane</location>
        <topology evidence="1">Multi-pass membrane protein</topology>
    </subcellularLocation>
</comment>
<evidence type="ECO:0000256" key="5">
    <source>
        <dbReference type="ARBA" id="ARBA00023136"/>
    </source>
</evidence>
<reference evidence="9 10" key="1">
    <citation type="submission" date="2019-07" db="EMBL/GenBank/DDBJ databases">
        <authorList>
            <person name="Kim J."/>
        </authorList>
    </citation>
    <scope>NUCLEOTIDE SEQUENCE [LARGE SCALE GENOMIC DNA]</scope>
    <source>
        <strain evidence="10">dk17</strain>
    </source>
</reference>
<protein>
    <submittedName>
        <fullName evidence="9">FtsX-like permease family protein</fullName>
    </submittedName>
</protein>
<evidence type="ECO:0000256" key="1">
    <source>
        <dbReference type="ARBA" id="ARBA00004651"/>
    </source>
</evidence>
<keyword evidence="5 6" id="KW-0472">Membrane</keyword>
<evidence type="ECO:0000259" key="8">
    <source>
        <dbReference type="Pfam" id="PF12704"/>
    </source>
</evidence>
<dbReference type="GO" id="GO:0005886">
    <property type="term" value="C:plasma membrane"/>
    <property type="evidence" value="ECO:0007669"/>
    <property type="project" value="UniProtKB-SubCell"/>
</dbReference>
<dbReference type="InterPro" id="IPR025857">
    <property type="entry name" value="MacB_PCD"/>
</dbReference>
<evidence type="ECO:0000256" key="3">
    <source>
        <dbReference type="ARBA" id="ARBA00022692"/>
    </source>
</evidence>
<keyword evidence="3 6" id="KW-0812">Transmembrane</keyword>
<evidence type="ECO:0000256" key="4">
    <source>
        <dbReference type="ARBA" id="ARBA00022989"/>
    </source>
</evidence>
<accession>A0A563UJ00</accession>
<comment type="caution">
    <text evidence="9">The sequence shown here is derived from an EMBL/GenBank/DDBJ whole genome shotgun (WGS) entry which is preliminary data.</text>
</comment>
<dbReference type="Pfam" id="PF02687">
    <property type="entry name" value="FtsX"/>
    <property type="match status" value="1"/>
</dbReference>
<dbReference type="GO" id="GO:0022857">
    <property type="term" value="F:transmembrane transporter activity"/>
    <property type="evidence" value="ECO:0007669"/>
    <property type="project" value="TreeGrafter"/>
</dbReference>
<gene>
    <name evidence="9" type="ORF">FPZ43_02500</name>
</gene>
<dbReference type="EMBL" id="VOEJ01000001">
    <property type="protein sequence ID" value="TWR31364.1"/>
    <property type="molecule type" value="Genomic_DNA"/>
</dbReference>
<dbReference type="PANTHER" id="PTHR30572">
    <property type="entry name" value="MEMBRANE COMPONENT OF TRANSPORTER-RELATED"/>
    <property type="match status" value="1"/>
</dbReference>
<evidence type="ECO:0000313" key="9">
    <source>
        <dbReference type="EMBL" id="TWR31364.1"/>
    </source>
</evidence>
<dbReference type="PANTHER" id="PTHR30572:SF18">
    <property type="entry name" value="ABC-TYPE MACROLIDE FAMILY EXPORT SYSTEM PERMEASE COMPONENT 2"/>
    <property type="match status" value="1"/>
</dbReference>
<dbReference type="RefSeq" id="WP_146380262.1">
    <property type="nucleotide sequence ID" value="NZ_VOEJ01000001.1"/>
</dbReference>
<keyword evidence="4 6" id="KW-1133">Transmembrane helix</keyword>
<keyword evidence="10" id="KW-1185">Reference proteome</keyword>
<proteinExistence type="predicted"/>
<sequence>MIKNYLKTAWRNLVQNRSTSIISVAGLAVGICCFLLLATYLINELRYDRFHAKADRIVRMVFSYQSADDKEPRNTAMTQTAPLPLFKQQFSEIEGGVRIFGYDNERGAAVQYSNKLFSEKKMLLADDGFFDIFSFKFLSGSATKALSDPSSVVLSASTAKKYFGDEAPVGKVLKVNQKDLMVTGVIEDVPAYSQMKFDMIASSAISTRSKELRWDAANNYSYFLLKPEASYKAVEGKINAYFNNLFKSENNRGGKAWYTLEPLADVHLKSNFQGGLEPSGNIKYIYILGSVAVILLLLACVNFLNLVTARSAERAREIGVRKVMGARRGQLFFQFITEAGIITMFSIGLGLLLLKLCFPWFSNFTGQQLALIPGILHGWPVH</sequence>
<dbReference type="InterPro" id="IPR050250">
    <property type="entry name" value="Macrolide_Exporter_MacB"/>
</dbReference>
<evidence type="ECO:0000256" key="2">
    <source>
        <dbReference type="ARBA" id="ARBA00022475"/>
    </source>
</evidence>
<feature type="domain" description="ABC3 transporter permease C-terminal" evidence="7">
    <location>
        <begin position="290"/>
        <end position="363"/>
    </location>
</feature>
<dbReference type="OrthoDB" id="1451596at2"/>
<name>A0A563UJ00_9SPHI</name>
<dbReference type="AlphaFoldDB" id="A0A563UJ00"/>
<keyword evidence="2" id="KW-1003">Cell membrane</keyword>
<feature type="transmembrane region" description="Helical" evidence="6">
    <location>
        <begin position="284"/>
        <end position="307"/>
    </location>
</feature>
<evidence type="ECO:0000313" key="10">
    <source>
        <dbReference type="Proteomes" id="UP000320042"/>
    </source>
</evidence>
<dbReference type="Proteomes" id="UP000320042">
    <property type="component" value="Unassembled WGS sequence"/>
</dbReference>
<evidence type="ECO:0000256" key="6">
    <source>
        <dbReference type="SAM" id="Phobius"/>
    </source>
</evidence>
<evidence type="ECO:0000259" key="7">
    <source>
        <dbReference type="Pfam" id="PF02687"/>
    </source>
</evidence>
<feature type="transmembrane region" description="Helical" evidence="6">
    <location>
        <begin position="331"/>
        <end position="354"/>
    </location>
</feature>